<keyword evidence="5 18" id="KW-0813">Transport</keyword>
<evidence type="ECO:0000256" key="12">
    <source>
        <dbReference type="ARBA" id="ARBA00022982"/>
    </source>
</evidence>
<dbReference type="Gene3D" id="1.10.287.90">
    <property type="match status" value="1"/>
</dbReference>
<dbReference type="GO" id="GO:0005743">
    <property type="term" value="C:mitochondrial inner membrane"/>
    <property type="evidence" value="ECO:0007669"/>
    <property type="project" value="UniProtKB-SubCell"/>
</dbReference>
<dbReference type="PROSITE" id="PS00078">
    <property type="entry name" value="COX2"/>
    <property type="match status" value="1"/>
</dbReference>
<evidence type="ECO:0000259" key="21">
    <source>
        <dbReference type="PROSITE" id="PS50999"/>
    </source>
</evidence>
<dbReference type="PROSITE" id="PS50999">
    <property type="entry name" value="COX2_TM"/>
    <property type="match status" value="1"/>
</dbReference>
<dbReference type="InterPro" id="IPR002429">
    <property type="entry name" value="CcO_II-like_C"/>
</dbReference>
<dbReference type="CDD" id="cd13912">
    <property type="entry name" value="CcO_II_C"/>
    <property type="match status" value="1"/>
</dbReference>
<evidence type="ECO:0000256" key="7">
    <source>
        <dbReference type="ARBA" id="ARBA00022692"/>
    </source>
</evidence>
<dbReference type="FunFam" id="2.60.40.420:FF:000001">
    <property type="entry name" value="Cytochrome c oxidase subunit 2"/>
    <property type="match status" value="1"/>
</dbReference>
<evidence type="ECO:0000256" key="1">
    <source>
        <dbReference type="ARBA" id="ARBA00004448"/>
    </source>
</evidence>
<dbReference type="InterPro" id="IPR036257">
    <property type="entry name" value="Cyt_c_oxidase_su2_TM_sf"/>
</dbReference>
<evidence type="ECO:0000256" key="4">
    <source>
        <dbReference type="ARBA" id="ARBA00015946"/>
    </source>
</evidence>
<dbReference type="PANTHER" id="PTHR22888">
    <property type="entry name" value="CYTOCHROME C OXIDASE, SUBUNIT II"/>
    <property type="match status" value="1"/>
</dbReference>
<reference evidence="22" key="1">
    <citation type="journal article" date="2004" name="BMC Evol. Biol.">
        <title>Organization of the mitochondrial genomes of whiteflies, aphids, and psyllids (Hemiptera, Sternorrhyncha).</title>
        <authorList>
            <person name="Thao M.L."/>
            <person name="Baumann L."/>
            <person name="Baumann P."/>
        </authorList>
    </citation>
    <scope>NUCLEOTIDE SEQUENCE</scope>
</reference>
<dbReference type="PRINTS" id="PR01166">
    <property type="entry name" value="CYCOXIDASEII"/>
</dbReference>
<comment type="similarity">
    <text evidence="2 18">Belongs to the cytochrome c oxidase subunit 2 family.</text>
</comment>
<feature type="domain" description="Cytochrome oxidase subunit II transmembrane region profile" evidence="21">
    <location>
        <begin position="1"/>
        <end position="91"/>
    </location>
</feature>
<evidence type="ECO:0000256" key="2">
    <source>
        <dbReference type="ARBA" id="ARBA00007866"/>
    </source>
</evidence>
<evidence type="ECO:0000256" key="19">
    <source>
        <dbReference type="SAM" id="Phobius"/>
    </source>
</evidence>
<dbReference type="Pfam" id="PF02790">
    <property type="entry name" value="COX2_TM"/>
    <property type="match status" value="1"/>
</dbReference>
<dbReference type="InterPro" id="IPR034210">
    <property type="entry name" value="CcO_II_C"/>
</dbReference>
<evidence type="ECO:0000313" key="22">
    <source>
        <dbReference type="EMBL" id="AAS75437.1"/>
    </source>
</evidence>
<gene>
    <name evidence="22" type="primary">COII</name>
</gene>
<dbReference type="PANTHER" id="PTHR22888:SF9">
    <property type="entry name" value="CYTOCHROME C OXIDASE SUBUNIT 2"/>
    <property type="match status" value="1"/>
</dbReference>
<keyword evidence="11" id="KW-1278">Translocase</keyword>
<dbReference type="InterPro" id="IPR001505">
    <property type="entry name" value="Copper_CuA"/>
</dbReference>
<evidence type="ECO:0000256" key="11">
    <source>
        <dbReference type="ARBA" id="ARBA00022967"/>
    </source>
</evidence>
<comment type="catalytic activity">
    <reaction evidence="17">
        <text>4 Fe(II)-[cytochrome c] + O2 + 8 H(+)(in) = 4 Fe(III)-[cytochrome c] + 2 H2O + 4 H(+)(out)</text>
        <dbReference type="Rhea" id="RHEA:11436"/>
        <dbReference type="Rhea" id="RHEA-COMP:10350"/>
        <dbReference type="Rhea" id="RHEA-COMP:14399"/>
        <dbReference type="ChEBI" id="CHEBI:15377"/>
        <dbReference type="ChEBI" id="CHEBI:15378"/>
        <dbReference type="ChEBI" id="CHEBI:15379"/>
        <dbReference type="ChEBI" id="CHEBI:29033"/>
        <dbReference type="ChEBI" id="CHEBI:29034"/>
        <dbReference type="EC" id="7.1.1.9"/>
    </reaction>
    <physiologicalReaction direction="left-to-right" evidence="17">
        <dbReference type="Rhea" id="RHEA:11437"/>
    </physiologicalReaction>
</comment>
<keyword evidence="10" id="KW-0460">Magnesium</keyword>
<evidence type="ECO:0000256" key="18">
    <source>
        <dbReference type="RuleBase" id="RU000457"/>
    </source>
</evidence>
<dbReference type="EMBL" id="AY572539">
    <property type="protein sequence ID" value="AAS75437.1"/>
    <property type="molecule type" value="Genomic_DNA"/>
</dbReference>
<keyword evidence="14 18" id="KW-0186">Copper</keyword>
<feature type="transmembrane region" description="Helical" evidence="19">
    <location>
        <begin position="63"/>
        <end position="85"/>
    </location>
</feature>
<evidence type="ECO:0000256" key="17">
    <source>
        <dbReference type="ARBA" id="ARBA00049512"/>
    </source>
</evidence>
<evidence type="ECO:0000256" key="3">
    <source>
        <dbReference type="ARBA" id="ARBA00011164"/>
    </source>
</evidence>
<accession>Q697G5</accession>
<dbReference type="InterPro" id="IPR008972">
    <property type="entry name" value="Cupredoxin"/>
</dbReference>
<keyword evidence="13 19" id="KW-1133">Transmembrane helix</keyword>
<feature type="domain" description="Cytochrome oxidase subunit II copper A binding" evidence="20">
    <location>
        <begin position="92"/>
        <end position="219"/>
    </location>
</feature>
<comment type="function">
    <text evidence="18">Component of the cytochrome c oxidase, the last enzyme in the mitochondrial electron transport chain which drives oxidative phosphorylation. The respiratory chain contains 3 multisubunit complexes succinate dehydrogenase (complex II, CII), ubiquinol-cytochrome c oxidoreductase (cytochrome b-c1 complex, complex III, CIII) and cytochrome c oxidase (complex IV, CIV), that cooperate to transfer electrons derived from NADH and succinate to molecular oxygen, creating an electrochemical gradient over the inner membrane that drives transmembrane transport and the ATP synthase. Cytochrome c oxidase is the component of the respiratory chain that catalyzes the reduction of oxygen to water. Electrons originating from reduced cytochrome c in the intermembrane space (IMS) are transferred via the dinuclear copper A center (CU(A)) of subunit 2 and heme A of subunit 1 to the active site in subunit 1, a binuclear center (BNC) formed by heme A3 and copper B (CU(B)). The BNC reduces molecular oxygen to 2 water molecules using 4 electrons from cytochrome c in the IMS and 4 protons from the mitochondrial matrix.</text>
</comment>
<evidence type="ECO:0000256" key="8">
    <source>
        <dbReference type="ARBA" id="ARBA00022723"/>
    </source>
</evidence>
<sequence length="238" mass="27654">MNSWMKLSYQDSSSFLMEHLGFFFDFSCFLILVILIFVVYMMSVFLFSNLIYFYVLDNQFLEVIWTFMPFFILIFLALPSIRILYLMDESSLSMITCKVIGHQWFWSYELSDFMDLGFDSYMIINLARFLEVDNCLVLPFLVKIRLLVTSSDVLHSWAVPSLGVKVDAVPGRLNQASLMMTRLGKFYGQCSEICGANHSYMPIVVDSVNLSLFKVWMYLNSSKSLSCKHRIFKSSIIV</sequence>
<protein>
    <recommendedName>
        <fullName evidence="4 18">Cytochrome c oxidase subunit 2</fullName>
    </recommendedName>
</protein>
<keyword evidence="7 18" id="KW-0812">Transmembrane</keyword>
<dbReference type="InterPro" id="IPR011759">
    <property type="entry name" value="Cyt_c_oxidase_su2_TM_dom"/>
</dbReference>
<feature type="transmembrane region" description="Helical" evidence="19">
    <location>
        <begin position="20"/>
        <end position="43"/>
    </location>
</feature>
<dbReference type="Pfam" id="PF00116">
    <property type="entry name" value="COX2"/>
    <property type="match status" value="1"/>
</dbReference>
<dbReference type="GO" id="GO:0005507">
    <property type="term" value="F:copper ion binding"/>
    <property type="evidence" value="ECO:0007669"/>
    <property type="project" value="InterPro"/>
</dbReference>
<organism evidence="22">
    <name type="scientific">Neomaskellia andropogonis</name>
    <name type="common">Sugarcane whitefly</name>
    <dbReference type="NCBI Taxonomy" id="266944"/>
    <lineage>
        <taxon>Eukaryota</taxon>
        <taxon>Metazoa</taxon>
        <taxon>Ecdysozoa</taxon>
        <taxon>Arthropoda</taxon>
        <taxon>Hexapoda</taxon>
        <taxon>Insecta</taxon>
        <taxon>Pterygota</taxon>
        <taxon>Neoptera</taxon>
        <taxon>Paraneoptera</taxon>
        <taxon>Hemiptera</taxon>
        <taxon>Sternorrhyncha</taxon>
        <taxon>Aleyrodoidea</taxon>
        <taxon>Aleyrodidae</taxon>
        <taxon>Aleyrodinae</taxon>
        <taxon>Neomaskellia</taxon>
    </lineage>
</organism>
<evidence type="ECO:0000256" key="15">
    <source>
        <dbReference type="ARBA" id="ARBA00023128"/>
    </source>
</evidence>
<geneLocation type="mitochondrion" evidence="22"/>
<dbReference type="GO" id="GO:0004129">
    <property type="term" value="F:cytochrome-c oxidase activity"/>
    <property type="evidence" value="ECO:0007669"/>
    <property type="project" value="UniProtKB-EC"/>
</dbReference>
<proteinExistence type="inferred from homology"/>
<keyword evidence="15 18" id="KW-0496">Mitochondrion</keyword>
<evidence type="ECO:0000256" key="13">
    <source>
        <dbReference type="ARBA" id="ARBA00022989"/>
    </source>
</evidence>
<comment type="subunit">
    <text evidence="3">Component of the cytochrome c oxidase (complex IV, CIV), a multisubunit enzyme composed of a catalytic core of 3 subunits and several supernumerary subunits. The complex exists as a monomer or a dimer and forms supercomplexes (SCs) in the inner mitochondrial membrane with ubiquinol-cytochrome c oxidoreductase (cytochrome b-c1 complex, complex III, CIII).</text>
</comment>
<dbReference type="SUPFAM" id="SSF49503">
    <property type="entry name" value="Cupredoxins"/>
    <property type="match status" value="1"/>
</dbReference>
<evidence type="ECO:0000256" key="16">
    <source>
        <dbReference type="ARBA" id="ARBA00023136"/>
    </source>
</evidence>
<dbReference type="GO" id="GO:0042773">
    <property type="term" value="P:ATP synthesis coupled electron transport"/>
    <property type="evidence" value="ECO:0007669"/>
    <property type="project" value="TreeGrafter"/>
</dbReference>
<dbReference type="AlphaFoldDB" id="Q697G5"/>
<keyword evidence="8 18" id="KW-0479">Metal-binding</keyword>
<evidence type="ECO:0000256" key="10">
    <source>
        <dbReference type="ARBA" id="ARBA00022842"/>
    </source>
</evidence>
<keyword evidence="6 18" id="KW-0679">Respiratory chain</keyword>
<dbReference type="SUPFAM" id="SSF81464">
    <property type="entry name" value="Cytochrome c oxidase subunit II-like, transmembrane region"/>
    <property type="match status" value="1"/>
</dbReference>
<evidence type="ECO:0000256" key="14">
    <source>
        <dbReference type="ARBA" id="ARBA00023008"/>
    </source>
</evidence>
<dbReference type="PROSITE" id="PS50857">
    <property type="entry name" value="COX2_CUA"/>
    <property type="match status" value="1"/>
</dbReference>
<comment type="subcellular location">
    <subcellularLocation>
        <location evidence="1 18">Mitochondrion inner membrane</location>
        <topology evidence="1 18">Multi-pass membrane protein</topology>
    </subcellularLocation>
</comment>
<evidence type="ECO:0000259" key="20">
    <source>
        <dbReference type="PROSITE" id="PS50857"/>
    </source>
</evidence>
<evidence type="ECO:0000256" key="6">
    <source>
        <dbReference type="ARBA" id="ARBA00022660"/>
    </source>
</evidence>
<name>Q697G5_NEOAD</name>
<evidence type="ECO:0000256" key="5">
    <source>
        <dbReference type="ARBA" id="ARBA00022448"/>
    </source>
</evidence>
<keyword evidence="16 18" id="KW-0472">Membrane</keyword>
<comment type="cofactor">
    <cofactor evidence="18">
        <name>Cu cation</name>
        <dbReference type="ChEBI" id="CHEBI:23378"/>
    </cofactor>
    <text evidence="18">Binds a copper A center.</text>
</comment>
<evidence type="ECO:0000256" key="9">
    <source>
        <dbReference type="ARBA" id="ARBA00022792"/>
    </source>
</evidence>
<keyword evidence="9 18" id="KW-0999">Mitochondrion inner membrane</keyword>
<dbReference type="InterPro" id="IPR045187">
    <property type="entry name" value="CcO_II"/>
</dbReference>
<dbReference type="Gene3D" id="2.60.40.420">
    <property type="entry name" value="Cupredoxins - blue copper proteins"/>
    <property type="match status" value="1"/>
</dbReference>
<keyword evidence="12 18" id="KW-0249">Electron transport</keyword>